<dbReference type="OrthoDB" id="9765222at2"/>
<dbReference type="RefSeq" id="WP_002706064.1">
    <property type="nucleotide sequence ID" value="NZ_AGRW01000053.1"/>
</dbReference>
<dbReference type="InterPro" id="IPR013780">
    <property type="entry name" value="Glyco_hydro_b"/>
</dbReference>
<dbReference type="InterPro" id="IPR006626">
    <property type="entry name" value="PbH1"/>
</dbReference>
<evidence type="ECO:0000256" key="2">
    <source>
        <dbReference type="ARBA" id="ARBA00022525"/>
    </source>
</evidence>
<keyword evidence="3" id="KW-0732">Signal</keyword>
<dbReference type="PANTHER" id="PTHR40088">
    <property type="entry name" value="PECTATE LYASE (EUROFUNG)"/>
    <property type="match status" value="1"/>
</dbReference>
<evidence type="ECO:0000313" key="7">
    <source>
        <dbReference type="EMBL" id="EIC00900.1"/>
    </source>
</evidence>
<keyword evidence="8" id="KW-1185">Reference proteome</keyword>
<accession>H7ENH2</accession>
<dbReference type="InterPro" id="IPR052052">
    <property type="entry name" value="Polysaccharide_Lyase_9"/>
</dbReference>
<dbReference type="InterPro" id="IPR011050">
    <property type="entry name" value="Pectin_lyase_fold/virulence"/>
</dbReference>
<feature type="region of interest" description="Disordered" evidence="4">
    <location>
        <begin position="1"/>
        <end position="20"/>
    </location>
</feature>
<dbReference type="PATRIC" id="fig|907348.3.peg.2493"/>
<gene>
    <name evidence="7" type="ORF">TresaDRAFT_0725</name>
</gene>
<dbReference type="GO" id="GO:0016837">
    <property type="term" value="F:carbon-oxygen lyase activity, acting on polysaccharides"/>
    <property type="evidence" value="ECO:0007669"/>
    <property type="project" value="TreeGrafter"/>
</dbReference>
<dbReference type="InterPro" id="IPR012334">
    <property type="entry name" value="Pectin_lyas_fold"/>
</dbReference>
<dbReference type="GO" id="GO:0005576">
    <property type="term" value="C:extracellular region"/>
    <property type="evidence" value="ECO:0007669"/>
    <property type="project" value="UniProtKB-SubCell"/>
</dbReference>
<dbReference type="SUPFAM" id="SSF51126">
    <property type="entry name" value="Pectin lyase-like"/>
    <property type="match status" value="1"/>
</dbReference>
<keyword evidence="2" id="KW-0964">Secreted</keyword>
<dbReference type="SMART" id="SM00710">
    <property type="entry name" value="PbH1"/>
    <property type="match status" value="4"/>
</dbReference>
<feature type="domain" description="Glycoside hydrolase 120 insertion" evidence="6">
    <location>
        <begin position="79"/>
        <end position="188"/>
    </location>
</feature>
<dbReference type="Gene3D" id="2.160.20.10">
    <property type="entry name" value="Single-stranded right-handed beta-helix, Pectin lyase-like"/>
    <property type="match status" value="1"/>
</dbReference>
<evidence type="ECO:0000313" key="8">
    <source>
        <dbReference type="Proteomes" id="UP000003571"/>
    </source>
</evidence>
<name>H7ENH2_9SPIR</name>
<dbReference type="Pfam" id="PF21258">
    <property type="entry name" value="Glyco_hydro_120_ins"/>
    <property type="match status" value="1"/>
</dbReference>
<dbReference type="STRING" id="907348.TresaDRAFT_0725"/>
<dbReference type="Proteomes" id="UP000003571">
    <property type="component" value="Unassembled WGS sequence"/>
</dbReference>
<evidence type="ECO:0000256" key="3">
    <source>
        <dbReference type="ARBA" id="ARBA00022729"/>
    </source>
</evidence>
<dbReference type="eggNOG" id="COG1653">
    <property type="taxonomic scope" value="Bacteria"/>
</dbReference>
<comment type="subcellular location">
    <subcellularLocation>
        <location evidence="1">Secreted</location>
    </subcellularLocation>
</comment>
<dbReference type="Pfam" id="PF13229">
    <property type="entry name" value="Beta_helix"/>
    <property type="match status" value="1"/>
</dbReference>
<feature type="domain" description="Right handed beta helix" evidence="5">
    <location>
        <begin position="297"/>
        <end position="414"/>
    </location>
</feature>
<dbReference type="InterPro" id="IPR039448">
    <property type="entry name" value="Beta_helix"/>
</dbReference>
<dbReference type="InterPro" id="IPR049169">
    <property type="entry name" value="Glyco_hydro_120_ins"/>
</dbReference>
<dbReference type="AlphaFoldDB" id="H7ENH2"/>
<dbReference type="Gene3D" id="2.60.40.1180">
    <property type="entry name" value="Golgi alpha-mannosidase II"/>
    <property type="match status" value="1"/>
</dbReference>
<protein>
    <submittedName>
        <fullName evidence="7">Xylosidase</fullName>
    </submittedName>
</protein>
<evidence type="ECO:0000259" key="5">
    <source>
        <dbReference type="Pfam" id="PF13229"/>
    </source>
</evidence>
<reference evidence="7 8" key="1">
    <citation type="submission" date="2011-09" db="EMBL/GenBank/DDBJ databases">
        <title>The draft genome of Treponema saccharophilum DSM 2985.</title>
        <authorList>
            <consortium name="US DOE Joint Genome Institute (JGI-PGF)"/>
            <person name="Lucas S."/>
            <person name="Copeland A."/>
            <person name="Lapidus A."/>
            <person name="Glavina del Rio T."/>
            <person name="Dalin E."/>
            <person name="Tice H."/>
            <person name="Bruce D."/>
            <person name="Goodwin L."/>
            <person name="Pitluck S."/>
            <person name="Peters L."/>
            <person name="Kyrpides N."/>
            <person name="Mavromatis K."/>
            <person name="Ivanova N."/>
            <person name="Markowitz V."/>
            <person name="Cheng J.-F."/>
            <person name="Hugenholtz P."/>
            <person name="Woyke T."/>
            <person name="Wu D."/>
            <person name="Gronow S."/>
            <person name="Wellnitz S."/>
            <person name="Brambilla E."/>
            <person name="Klenk H.-P."/>
            <person name="Eisen J.A."/>
        </authorList>
    </citation>
    <scope>NUCLEOTIDE SEQUENCE [LARGE SCALE GENOMIC DNA]</scope>
    <source>
        <strain evidence="7 8">DSM 2985</strain>
    </source>
</reference>
<sequence>MKYYVDAGAADGGDGSEKNPFRTIQRAADSAVAGDEVIVAPGIYRESVVPKNGGEPGKPVVFRSEKIGGAHITGAEELKGWEREDGDVFVARVPNRIFGGRNPFSTSVSGDWFIASDAAHIGDVFLNGKSMYEARSLDEVRKAEVFVPSWEQDFSVFKWFAEQDERADETVIHANFRGKNPDSENVEISVRSFCFSPSREGVGYITLSGFMISKAATQWAPPTAFQEGMVAPRWSKGWVIEDCEIFESKCVGISLGKYFQRGNDNKWLITKFKDGTQTQRDCVCRAVIDGWSRETVGSHTIRRCDIHDCGQAGIAGNMGGAFSVIEGCRIHHINNKQNLAGAEIGGIKLHAAIDVTFRRNDIHHCTRGIWLDWQAQGTRVTQNLFHSNTLPDERNMNEASMGGCGEDLFIEVSHGPTLVDNNIFLSDRAMKLPAQGVALVHNLIAGSFTTVGRGVDNGSPTMPSPRYTPYHLPHRTEIAGFMTILHGDFTFLSNIFVQKSVRPALSEHEKRSRDNEWDDGNTSAGTFPFDFCPSFDEWKSAFGGYCGMGSSPSDRYYKPLPVWACGNLYFNGARPMEKEHDAYVDGTNHVTLSLEEKDGRLHLRTNLYGFVPDRAGKILRTEDIAPAFEPEQRYENSDGSAIVFDEDFLGRRRFGGAVAGPFASADDAAAPLF</sequence>
<evidence type="ECO:0000259" key="6">
    <source>
        <dbReference type="Pfam" id="PF21258"/>
    </source>
</evidence>
<dbReference type="EMBL" id="AGRW01000053">
    <property type="protein sequence ID" value="EIC00900.1"/>
    <property type="molecule type" value="Genomic_DNA"/>
</dbReference>
<evidence type="ECO:0000256" key="1">
    <source>
        <dbReference type="ARBA" id="ARBA00004613"/>
    </source>
</evidence>
<comment type="caution">
    <text evidence="7">The sequence shown here is derived from an EMBL/GenBank/DDBJ whole genome shotgun (WGS) entry which is preliminary data.</text>
</comment>
<dbReference type="PANTHER" id="PTHR40088:SF2">
    <property type="entry name" value="SECRETED SUGAR HYDROLASE"/>
    <property type="match status" value="1"/>
</dbReference>
<proteinExistence type="predicted"/>
<organism evidence="7 8">
    <name type="scientific">Treponema saccharophilum DSM 2985</name>
    <dbReference type="NCBI Taxonomy" id="907348"/>
    <lineage>
        <taxon>Bacteria</taxon>
        <taxon>Pseudomonadati</taxon>
        <taxon>Spirochaetota</taxon>
        <taxon>Spirochaetia</taxon>
        <taxon>Spirochaetales</taxon>
        <taxon>Treponemataceae</taxon>
        <taxon>Treponema</taxon>
    </lineage>
</organism>
<evidence type="ECO:0000256" key="4">
    <source>
        <dbReference type="SAM" id="MobiDB-lite"/>
    </source>
</evidence>